<sequence>MAGRPLRIGDQLVLEEDYDETYIPSEQEILEFAREIGIDPIKEPELMWLAREGIVAPLPGEWKPCQDITGDIYYFNFANGQSMWDHPCDEHYRNLVIQERAKLSTSGAVKKKKKKKEKKDKKDKETPKSSLALGSSLAPVHVPLGGLAPLRGLVDTPPSALRGSQSVSLGSSVESGRQLGELMLPSQGLKTSAYTKGLLGSIHEDKTALSLLALGEETNEEDEEESDNQSIHSSSEPLKNLHLDIGALGVDFEYEESLRTSQPEEKDVSLDSAAASPPTPCKPSSPGADSNLSSADGKGRQGSGARPGLPEKEENEKSEPKISRNLVTSKADPRGNDPAEASEKEAPEDTVDAGEEGSRREEAAKEPKKKASALEKGSSDASQELEISEHMKEPQLSDSITSDPKSFHGLDFGFHSRISEHLLDIDVLSPALDGTRWQAQQPLGIEDKNDSQSSQDELQSKQSKGLESSLPALQMEGPDSAALPGLTRLSPPLPHEERAQSPPRSLATEEEPPQGPEGQPEWKEAEKPGEDSAASLSPQLSLQSSLRERLQKASEEEEARMREEESQRLSWLRAQIQSSTQADEDQIRAEQEASLQKLREELESQQKAERASLEQKNRQTLEQLKEEMEASEKTEQAALNAAKEKALQQLREQLEGERKEAVARLEKEHGAELERLCSSLEAKHQEVVSSLQKKIEEAQQKEEAQLQKCLGQVEHRVHQKAYHMAEYEQELSSLLREKRQEVEGEHERRLDKMKEEHQQVMAKAREQYEAEERKQRAELLGHLTGELERLQRAHERELETVRQEQHKRLEDLRRRHREQERKLQDLELDLETRAKDVKARLALLEVQEETARREKQQLLDVQRQVALKSEEATATHQQLEEAQKEHTHLLQSNQQLRKILDELQARKLKLESEVDLLQAQSQQLQKHISLEAEAQKKQHLLREVTVEEKNVSPHFEPDLHIEDLRKSLGTNQTKEVSSLSQSQEDLYLNSLSSHNVWHLLSTEGVALRSAKEFLVRQTHSMRRRQTALKAAQQHWHHELASAQEVAKDPPGIKALEDMRKNLEKETRHLDEMKSAMRKGHSLLKKKEEKLNQLESSLWEEASDEGTLGGSPTKKAVTFDLSDMDSLSSESSESCSLPHFDSTPGLTSRKIHGLSHSLRQISSQLSSVLSILDSLNPQSPPPLLASTPAQLPPRASKSTPTPTYYGSLARFSALSSATPTSTQWAWDSGQGPRLPSSVAQTVDDFLLEKWRKYFPSGIPLLSNSPAPLESRLGYVSASEQLRLLQHSHSQVPEVGSTTFQGIIEANRRWLERVKNDPKLPLFSSTPKPTATLSLLQLGLDEHNRVKVYRF</sequence>
<evidence type="ECO:0000256" key="10">
    <source>
        <dbReference type="ARBA" id="ARBA00023204"/>
    </source>
</evidence>
<evidence type="ECO:0000256" key="15">
    <source>
        <dbReference type="ARBA" id="ARBA00061715"/>
    </source>
</evidence>
<dbReference type="GO" id="GO:0051301">
    <property type="term" value="P:cell division"/>
    <property type="evidence" value="ECO:0007669"/>
    <property type="project" value="UniProtKB-KW"/>
</dbReference>
<keyword evidence="6" id="KW-0227">DNA damage</keyword>
<evidence type="ECO:0000256" key="14">
    <source>
        <dbReference type="ARBA" id="ARBA00056906"/>
    </source>
</evidence>
<keyword evidence="21" id="KW-1185">Reference proteome</keyword>
<feature type="region of interest" description="Disordered" evidence="18">
    <location>
        <begin position="1179"/>
        <end position="1201"/>
    </location>
</feature>
<keyword evidence="7" id="KW-0498">Mitosis</keyword>
<feature type="compositionally biased region" description="Basic residues" evidence="18">
    <location>
        <begin position="109"/>
        <end position="119"/>
    </location>
</feature>
<evidence type="ECO:0000259" key="19">
    <source>
        <dbReference type="PROSITE" id="PS50020"/>
    </source>
</evidence>
<evidence type="ECO:0000313" key="21">
    <source>
        <dbReference type="Proteomes" id="UP000006718"/>
    </source>
</evidence>
<name>A0A5F8AHC6_MACMU</name>
<dbReference type="VEuPathDB" id="HostDB:ENSMMUG00000007791"/>
<feature type="region of interest" description="Disordered" evidence="18">
    <location>
        <begin position="438"/>
        <end position="641"/>
    </location>
</feature>
<reference evidence="20" key="2">
    <citation type="submission" date="2019-01" db="EMBL/GenBank/DDBJ databases">
        <authorList>
            <person name="Graves T."/>
            <person name="Eichler E.E."/>
            <person name="Wilson R.K."/>
        </authorList>
    </citation>
    <scope>NUCLEOTIDE SEQUENCE [LARGE SCALE GENOMIC DNA]</scope>
    <source>
        <strain evidence="20">17573</strain>
    </source>
</reference>
<feature type="compositionally biased region" description="Basic and acidic residues" evidence="18">
    <location>
        <begin position="256"/>
        <end position="269"/>
    </location>
</feature>
<dbReference type="ExpressionAtlas" id="A0A5F8AHC6">
    <property type="expression patterns" value="baseline"/>
</dbReference>
<keyword evidence="11" id="KW-0206">Cytoskeleton</keyword>
<dbReference type="GO" id="GO:0097539">
    <property type="term" value="C:ciliary transition fiber"/>
    <property type="evidence" value="ECO:0007669"/>
    <property type="project" value="UniProtKB-ARBA"/>
</dbReference>
<dbReference type="GO" id="GO:0006281">
    <property type="term" value="P:DNA repair"/>
    <property type="evidence" value="ECO:0007669"/>
    <property type="project" value="UniProtKB-KW"/>
</dbReference>
<feature type="compositionally biased region" description="Basic and acidic residues" evidence="18">
    <location>
        <begin position="585"/>
        <end position="635"/>
    </location>
</feature>
<evidence type="ECO:0000256" key="11">
    <source>
        <dbReference type="ARBA" id="ARBA00023212"/>
    </source>
</evidence>
<evidence type="ECO:0000256" key="3">
    <source>
        <dbReference type="ARBA" id="ARBA00022490"/>
    </source>
</evidence>
<proteinExistence type="predicted"/>
<dbReference type="PROSITE" id="PS50020">
    <property type="entry name" value="WW_DOMAIN_2"/>
    <property type="match status" value="1"/>
</dbReference>
<evidence type="ECO:0000256" key="6">
    <source>
        <dbReference type="ARBA" id="ARBA00022763"/>
    </source>
</evidence>
<feature type="region of interest" description="Disordered" evidence="18">
    <location>
        <begin position="106"/>
        <end position="134"/>
    </location>
</feature>
<evidence type="ECO:0000256" key="2">
    <source>
        <dbReference type="ARBA" id="ARBA00004123"/>
    </source>
</evidence>
<feature type="region of interest" description="Disordered" evidence="18">
    <location>
        <begin position="216"/>
        <end position="238"/>
    </location>
</feature>
<feature type="region of interest" description="Disordered" evidence="18">
    <location>
        <begin position="256"/>
        <end position="411"/>
    </location>
</feature>
<keyword evidence="8" id="KW-0970">Cilium biogenesis/degradation</keyword>
<dbReference type="InterPro" id="IPR036020">
    <property type="entry name" value="WW_dom_sf"/>
</dbReference>
<dbReference type="InterPro" id="IPR001202">
    <property type="entry name" value="WW_dom"/>
</dbReference>
<feature type="compositionally biased region" description="Polar residues" evidence="18">
    <location>
        <begin position="228"/>
        <end position="237"/>
    </location>
</feature>
<keyword evidence="3" id="KW-0963">Cytoplasm</keyword>
<dbReference type="Proteomes" id="UP000006718">
    <property type="component" value="Chromosome 14"/>
</dbReference>
<dbReference type="SMR" id="A0A5F8AHC6"/>
<dbReference type="SMART" id="SM00456">
    <property type="entry name" value="WW"/>
    <property type="match status" value="1"/>
</dbReference>
<reference evidence="20" key="3">
    <citation type="submission" date="2025-08" db="UniProtKB">
        <authorList>
            <consortium name="Ensembl"/>
        </authorList>
    </citation>
    <scope>IDENTIFICATION</scope>
    <source>
        <strain evidence="20">17573</strain>
    </source>
</reference>
<feature type="compositionally biased region" description="Basic and acidic residues" evidence="18">
    <location>
        <begin position="356"/>
        <end position="366"/>
    </location>
</feature>
<feature type="compositionally biased region" description="Acidic residues" evidence="18">
    <location>
        <begin position="217"/>
        <end position="227"/>
    </location>
</feature>
<dbReference type="PANTHER" id="PTHR18902:SF27">
    <property type="entry name" value="CENTROSOMAL PROTEIN OF 164 KDA"/>
    <property type="match status" value="1"/>
</dbReference>
<evidence type="ECO:0000313" key="22">
    <source>
        <dbReference type="VGNC" id="VGNC:71129"/>
    </source>
</evidence>
<dbReference type="FunFam" id="3.30.1470.10:FF:000001">
    <property type="entry name" value="Centrosomal protein of 164 kDa"/>
    <property type="match status" value="1"/>
</dbReference>
<evidence type="ECO:0000256" key="8">
    <source>
        <dbReference type="ARBA" id="ARBA00022794"/>
    </source>
</evidence>
<dbReference type="PANTHER" id="PTHR18902">
    <property type="entry name" value="NUCLEAR MITOTIC APPARATUS PROTEIN 1-RELATED"/>
    <property type="match status" value="1"/>
</dbReference>
<evidence type="ECO:0000313" key="20">
    <source>
        <dbReference type="Ensembl" id="ENSMMUP00000077308.1"/>
    </source>
</evidence>
<feature type="compositionally biased region" description="Basic and acidic residues" evidence="18">
    <location>
        <begin position="520"/>
        <end position="530"/>
    </location>
</feature>
<keyword evidence="13" id="KW-0131">Cell cycle</keyword>
<dbReference type="SUPFAM" id="SSF51045">
    <property type="entry name" value="WW domain"/>
    <property type="match status" value="1"/>
</dbReference>
<keyword evidence="5" id="KW-0132">Cell division</keyword>
<evidence type="ECO:0000256" key="5">
    <source>
        <dbReference type="ARBA" id="ARBA00022618"/>
    </source>
</evidence>
<dbReference type="InterPro" id="IPR051841">
    <property type="entry name" value="MT-Golgi_org_protein"/>
</dbReference>
<feature type="compositionally biased region" description="Low complexity" evidence="18">
    <location>
        <begin position="532"/>
        <end position="545"/>
    </location>
</feature>
<evidence type="ECO:0000256" key="4">
    <source>
        <dbReference type="ARBA" id="ARBA00022553"/>
    </source>
</evidence>
<evidence type="ECO:0000256" key="17">
    <source>
        <dbReference type="SAM" id="Coils"/>
    </source>
</evidence>
<dbReference type="GO" id="GO:0030030">
    <property type="term" value="P:cell projection organization"/>
    <property type="evidence" value="ECO:0007669"/>
    <property type="project" value="UniProtKB-KW"/>
</dbReference>
<keyword evidence="10" id="KW-0234">DNA repair</keyword>
<evidence type="ECO:0000256" key="9">
    <source>
        <dbReference type="ARBA" id="ARBA00023054"/>
    </source>
</evidence>
<organism evidence="20 21">
    <name type="scientific">Macaca mulatta</name>
    <name type="common">Rhesus macaque</name>
    <dbReference type="NCBI Taxonomy" id="9544"/>
    <lineage>
        <taxon>Eukaryota</taxon>
        <taxon>Metazoa</taxon>
        <taxon>Chordata</taxon>
        <taxon>Craniata</taxon>
        <taxon>Vertebrata</taxon>
        <taxon>Euteleostomi</taxon>
        <taxon>Mammalia</taxon>
        <taxon>Eutheria</taxon>
        <taxon>Euarchontoglires</taxon>
        <taxon>Primates</taxon>
        <taxon>Haplorrhini</taxon>
        <taxon>Catarrhini</taxon>
        <taxon>Cercopithecidae</taxon>
        <taxon>Cercopithecinae</taxon>
        <taxon>Macaca</taxon>
    </lineage>
</organism>
<dbReference type="CDD" id="cd00201">
    <property type="entry name" value="WW"/>
    <property type="match status" value="1"/>
</dbReference>
<accession>A0A5F8AHC6</accession>
<evidence type="ECO:0000256" key="16">
    <source>
        <dbReference type="ARBA" id="ARBA00067900"/>
    </source>
</evidence>
<dbReference type="GO" id="GO:0005634">
    <property type="term" value="C:nucleus"/>
    <property type="evidence" value="ECO:0007669"/>
    <property type="project" value="UniProtKB-SubCell"/>
</dbReference>
<dbReference type="VGNC" id="VGNC:71129">
    <property type="gene designation" value="CEP164"/>
</dbReference>
<reference evidence="20" key="4">
    <citation type="submission" date="2025-09" db="UniProtKB">
        <authorList>
            <consortium name="Ensembl"/>
        </authorList>
    </citation>
    <scope>IDENTIFICATION</scope>
    <source>
        <strain evidence="20">17573</strain>
    </source>
</reference>
<keyword evidence="12" id="KW-0539">Nucleus</keyword>
<feature type="compositionally biased region" description="Polar residues" evidence="18">
    <location>
        <begin position="451"/>
        <end position="466"/>
    </location>
</feature>
<dbReference type="Ensembl" id="ENSMMUT00000093510.1">
    <property type="protein sequence ID" value="ENSMMUP00000077308.1"/>
    <property type="gene ID" value="ENSMMUG00000007791.4"/>
</dbReference>
<evidence type="ECO:0000256" key="12">
    <source>
        <dbReference type="ARBA" id="ARBA00023242"/>
    </source>
</evidence>
<evidence type="ECO:0000256" key="13">
    <source>
        <dbReference type="ARBA" id="ARBA00023306"/>
    </source>
</evidence>
<keyword evidence="4" id="KW-0597">Phosphoprotein</keyword>
<feature type="compositionally biased region" description="Basic and acidic residues" evidence="18">
    <location>
        <begin position="331"/>
        <end position="347"/>
    </location>
</feature>
<comment type="subcellular location">
    <subcellularLocation>
        <location evidence="1">Cytoplasm</location>
        <location evidence="1">Cytoskeleton</location>
        <location evidence="1">Microtubule organizing center</location>
        <location evidence="1">Centrosome</location>
        <location evidence="1">Centriole</location>
    </subcellularLocation>
    <subcellularLocation>
        <location evidence="2">Nucleus</location>
    </subcellularLocation>
</comment>
<reference evidence="21" key="1">
    <citation type="journal article" date="2007" name="Science">
        <title>Evolutionary and biomedical insights from the rhesus macaque genome.</title>
        <authorList>
            <person name="Gibbs R.A."/>
            <person name="Rogers J."/>
            <person name="Katze M.G."/>
            <person name="Bumgarner R."/>
            <person name="Weinstock G.M."/>
            <person name="Mardis E.R."/>
            <person name="Remington K.A."/>
            <person name="Strausberg R.L."/>
            <person name="Venter J.C."/>
            <person name="Wilson R.K."/>
            <person name="Batzer M.A."/>
            <person name="Bustamante C.D."/>
            <person name="Eichler E.E."/>
            <person name="Hahn M.W."/>
            <person name="Hardison R.C."/>
            <person name="Makova K.D."/>
            <person name="Miller W."/>
            <person name="Milosavljevic A."/>
            <person name="Palermo R.E."/>
            <person name="Siepel A."/>
            <person name="Sikela J.M."/>
            <person name="Attaway T."/>
            <person name="Bell S."/>
            <person name="Bernard K.E."/>
            <person name="Buhay C.J."/>
            <person name="Chandrabose M.N."/>
            <person name="Dao M."/>
            <person name="Davis C."/>
            <person name="Delehaunty K.D."/>
            <person name="Ding Y."/>
            <person name="Dinh H.H."/>
            <person name="Dugan-Rocha S."/>
            <person name="Fulton L.A."/>
            <person name="Gabisi R.A."/>
            <person name="Garner T.T."/>
            <person name="Godfrey J."/>
            <person name="Hawes A.C."/>
            <person name="Hernandez J."/>
            <person name="Hines S."/>
            <person name="Holder M."/>
            <person name="Hume J."/>
            <person name="Jhangiani S.N."/>
            <person name="Joshi V."/>
            <person name="Khan Z.M."/>
            <person name="Kirkness E.F."/>
            <person name="Cree A."/>
            <person name="Fowler R.G."/>
            <person name="Lee S."/>
            <person name="Lewis L.R."/>
            <person name="Li Z."/>
            <person name="Liu Y.-S."/>
            <person name="Moore S.M."/>
            <person name="Muzny D."/>
            <person name="Nazareth L.V."/>
            <person name="Ngo D.N."/>
            <person name="Okwuonu G.O."/>
            <person name="Pai G."/>
            <person name="Parker D."/>
            <person name="Paul H.A."/>
            <person name="Pfannkoch C."/>
            <person name="Pohl C.S."/>
            <person name="Rogers Y.-H.C."/>
            <person name="Ruiz S.J."/>
            <person name="Sabo A."/>
            <person name="Santibanez J."/>
            <person name="Schneider B.W."/>
            <person name="Smith S.M."/>
            <person name="Sodergren E."/>
            <person name="Svatek A.F."/>
            <person name="Utterback T.R."/>
            <person name="Vattathil S."/>
            <person name="Warren W."/>
            <person name="White C.S."/>
            <person name="Chinwalla A.T."/>
            <person name="Feng Y."/>
            <person name="Halpern A.L."/>
            <person name="Hillier L.W."/>
            <person name="Huang X."/>
            <person name="Minx P."/>
            <person name="Nelson J.O."/>
            <person name="Pepin K.H."/>
            <person name="Qin X."/>
            <person name="Sutton G.G."/>
            <person name="Venter E."/>
            <person name="Walenz B.P."/>
            <person name="Wallis J.W."/>
            <person name="Worley K.C."/>
            <person name="Yang S.-P."/>
            <person name="Jones S.M."/>
            <person name="Marra M.A."/>
            <person name="Rocchi M."/>
            <person name="Schein J.E."/>
            <person name="Baertsch R."/>
            <person name="Clarke L."/>
            <person name="Csuros M."/>
            <person name="Glasscock J."/>
            <person name="Harris R.A."/>
            <person name="Havlak P."/>
            <person name="Jackson A.R."/>
            <person name="Jiang H."/>
            <person name="Liu Y."/>
            <person name="Messina D.N."/>
            <person name="Shen Y."/>
            <person name="Song H.X.-Z."/>
            <person name="Wylie T."/>
            <person name="Zhang L."/>
            <person name="Birney E."/>
            <person name="Han K."/>
            <person name="Konkel M.K."/>
            <person name="Lee J."/>
            <person name="Smit A.F.A."/>
            <person name="Ullmer B."/>
            <person name="Wang H."/>
            <person name="Xing J."/>
            <person name="Burhans R."/>
            <person name="Cheng Z."/>
            <person name="Karro J.E."/>
            <person name="Ma J."/>
            <person name="Raney B."/>
            <person name="She X."/>
            <person name="Cox M.J."/>
            <person name="Demuth J.P."/>
            <person name="Dumas L.J."/>
            <person name="Han S.-G."/>
            <person name="Hopkins J."/>
            <person name="Karimpour-Fard A."/>
            <person name="Kim Y.H."/>
            <person name="Pollack J.R."/>
            <person name="Vinar T."/>
            <person name="Addo-Quaye C."/>
            <person name="Degenhardt J."/>
            <person name="Denby A."/>
            <person name="Hubisz M.J."/>
            <person name="Indap A."/>
            <person name="Kosiol C."/>
            <person name="Lahn B.T."/>
            <person name="Lawson H.A."/>
            <person name="Marklein A."/>
            <person name="Nielsen R."/>
            <person name="Vallender E.J."/>
            <person name="Clark A.G."/>
            <person name="Ferguson B."/>
            <person name="Hernandez R.D."/>
            <person name="Hirani K."/>
            <person name="Kehrer-Sawatzki H."/>
            <person name="Kolb J."/>
            <person name="Patil S."/>
            <person name="Pu L.-L."/>
            <person name="Ren Y."/>
            <person name="Smith D.G."/>
            <person name="Wheeler D.A."/>
            <person name="Schenck I."/>
            <person name="Ball E.V."/>
            <person name="Chen R."/>
            <person name="Cooper D.N."/>
            <person name="Giardine B."/>
            <person name="Hsu F."/>
            <person name="Kent W.J."/>
            <person name="Lesk A."/>
            <person name="Nelson D.L."/>
            <person name="O'brien W.E."/>
            <person name="Pruefer K."/>
            <person name="Stenson P.D."/>
            <person name="Wallace J.C."/>
            <person name="Ke H."/>
            <person name="Liu X.-M."/>
            <person name="Wang P."/>
            <person name="Xiang A.P."/>
            <person name="Yang F."/>
            <person name="Barber G.P."/>
            <person name="Haussler D."/>
            <person name="Karolchik D."/>
            <person name="Kern A.D."/>
            <person name="Kuhn R.M."/>
            <person name="Smith K.E."/>
            <person name="Zwieg A.S."/>
        </authorList>
    </citation>
    <scope>NUCLEOTIDE SEQUENCE [LARGE SCALE GENOMIC DNA]</scope>
    <source>
        <strain evidence="21">17573</strain>
    </source>
</reference>
<evidence type="ECO:0000256" key="7">
    <source>
        <dbReference type="ARBA" id="ARBA00022776"/>
    </source>
</evidence>
<keyword evidence="9 17" id="KW-0175">Coiled coil</keyword>
<gene>
    <name evidence="20 22" type="primary">CEP164</name>
</gene>
<feature type="compositionally biased region" description="Basic and acidic residues" evidence="18">
    <location>
        <begin position="546"/>
        <end position="567"/>
    </location>
</feature>
<evidence type="ECO:0000256" key="1">
    <source>
        <dbReference type="ARBA" id="ARBA00004114"/>
    </source>
</evidence>
<feature type="coiled-coil region" evidence="17">
    <location>
        <begin position="1052"/>
        <end position="1103"/>
    </location>
</feature>
<feature type="domain" description="WW" evidence="19">
    <location>
        <begin position="56"/>
        <end position="89"/>
    </location>
</feature>
<dbReference type="GO" id="GO:0005814">
    <property type="term" value="C:centriole"/>
    <property type="evidence" value="ECO:0007669"/>
    <property type="project" value="UniProtKB-SubCell"/>
</dbReference>
<feature type="compositionally biased region" description="Basic and acidic residues" evidence="18">
    <location>
        <begin position="309"/>
        <end position="322"/>
    </location>
</feature>
<dbReference type="GeneTree" id="ENSGT00950000183078"/>
<comment type="function">
    <text evidence="14">Plays a role in microtubule organization and/or maintenance for the formation of primary cilia (PC), a microtubule-based structure that protrudes from the surface of epithelial cells. Plays a critical role in G2/M checkpoint and nuclear divisions. A key player in the DNA damage-activated ATR/ATM signaling cascade since it is required for the proper phosphorylation of H2AX, RPA, CHEK2 and CHEK1. Plays a critical role in chromosome segregation, acting as a mediator required for the maintenance of genomic stability through modulation of MDC1, RPA and CHEK1.</text>
</comment>
<dbReference type="Gene3D" id="3.30.1470.10">
    <property type="entry name" value="Photosystem I PsaD, reaction center subunit II"/>
    <property type="match status" value="1"/>
</dbReference>
<dbReference type="Bgee" id="ENSMMUG00000007791">
    <property type="expression patterns" value="Expressed in testis and 21 other cell types or tissues"/>
</dbReference>
<protein>
    <recommendedName>
        <fullName evidence="16">Centrosomal protein of 164 kDa</fullName>
    </recommendedName>
</protein>
<evidence type="ECO:0000256" key="18">
    <source>
        <dbReference type="SAM" id="MobiDB-lite"/>
    </source>
</evidence>
<comment type="subunit">
    <text evidence="15">Interacts (via N-terminus) with ATRIP. Interacts with ATM, ATR and MDC1. Interacts with XPA (via N-terminus) upon UV irradiation. Interacts with CEP83, CCDC92, TTBK2, DVL3, NPHP3 and weakly with NPHP4. Interacts with DZIP1.</text>
</comment>